<dbReference type="GO" id="GO:0005681">
    <property type="term" value="C:spliceosomal complex"/>
    <property type="evidence" value="ECO:0007669"/>
    <property type="project" value="TreeGrafter"/>
</dbReference>
<evidence type="ECO:0000259" key="4">
    <source>
        <dbReference type="Pfam" id="PF10312"/>
    </source>
</evidence>
<evidence type="ECO:0000256" key="2">
    <source>
        <dbReference type="ARBA" id="ARBA00034534"/>
    </source>
</evidence>
<comment type="caution">
    <text evidence="5">The sequence shown here is derived from an EMBL/GenBank/DDBJ whole genome shotgun (WGS) entry which is preliminary data.</text>
</comment>
<sequence length="303" mass="35905">MIRRTGIHSSVEDEVSKIFEGKSLNALEMLREQIIQKLDSQAKIDRAYWERLLQKLKENVARQKLCQIHSLILSINATKIKVESLPISRNMKEKFDQYEAYKNGRYSPALIDFDSVPQVAKVVSETYDKKVIDSERSKIFEKFKNVVKSEEIYERMLQEAREGMNEHEMEFKDTVNIESNSSMTLKKPRFFNRINAGFDWNKYNQAHYDVDNPPPKVVLGYKFSIFYPDLLDPSKTPSYTLKPYPVDKDFSILTFNASAPYEDIAFKIVNREWETSSKYGFRGKFQDGIFQLWFHFKRYRYRR</sequence>
<evidence type="ECO:0000256" key="1">
    <source>
        <dbReference type="ARBA" id="ARBA00006895"/>
    </source>
</evidence>
<comment type="similarity">
    <text evidence="1">Belongs to the CACTIN family.</text>
</comment>
<protein>
    <recommendedName>
        <fullName evidence="2">Splicing factor Cactin</fullName>
    </recommendedName>
</protein>
<dbReference type="PANTHER" id="PTHR21737">
    <property type="entry name" value="POLYGLUTAMINE BINDING PROTEIN 1/MARVEL MEMBRANE-ASSOCIATING DOMAIN CONTAINING 3"/>
    <property type="match status" value="1"/>
</dbReference>
<dbReference type="OrthoDB" id="265955at2759"/>
<evidence type="ECO:0000259" key="3">
    <source>
        <dbReference type="Pfam" id="PF09732"/>
    </source>
</evidence>
<dbReference type="EMBL" id="LWCA01001021">
    <property type="protein sequence ID" value="OAF66145.1"/>
    <property type="molecule type" value="Genomic_DNA"/>
</dbReference>
<dbReference type="InterPro" id="IPR019134">
    <property type="entry name" value="Cactin_C"/>
</dbReference>
<dbReference type="GO" id="GO:0005737">
    <property type="term" value="C:cytoplasm"/>
    <property type="evidence" value="ECO:0007669"/>
    <property type="project" value="TreeGrafter"/>
</dbReference>
<dbReference type="GO" id="GO:0045292">
    <property type="term" value="P:mRNA cis splicing, via spliceosome"/>
    <property type="evidence" value="ECO:0007669"/>
    <property type="project" value="TreeGrafter"/>
</dbReference>
<evidence type="ECO:0000313" key="6">
    <source>
        <dbReference type="Proteomes" id="UP000078046"/>
    </source>
</evidence>
<dbReference type="AlphaFoldDB" id="A0A177AVY8"/>
<dbReference type="PANTHER" id="PTHR21737:SF4">
    <property type="entry name" value="SPLICING FACTOR CACTIN"/>
    <property type="match status" value="1"/>
</dbReference>
<proteinExistence type="inferred from homology"/>
<dbReference type="Proteomes" id="UP000078046">
    <property type="component" value="Unassembled WGS sequence"/>
</dbReference>
<dbReference type="Pfam" id="PF10312">
    <property type="entry name" value="Cactin_mid"/>
    <property type="match status" value="1"/>
</dbReference>
<gene>
    <name evidence="5" type="ORF">A3Q56_06064</name>
</gene>
<organism evidence="5 6">
    <name type="scientific">Intoshia linei</name>
    <dbReference type="NCBI Taxonomy" id="1819745"/>
    <lineage>
        <taxon>Eukaryota</taxon>
        <taxon>Metazoa</taxon>
        <taxon>Spiralia</taxon>
        <taxon>Lophotrochozoa</taxon>
        <taxon>Mesozoa</taxon>
        <taxon>Orthonectida</taxon>
        <taxon>Rhopaluridae</taxon>
        <taxon>Intoshia</taxon>
    </lineage>
</organism>
<accession>A0A177AVY8</accession>
<feature type="domain" description="Splicing factor cactin central" evidence="4">
    <location>
        <begin position="3"/>
        <end position="69"/>
    </location>
</feature>
<reference evidence="5 6" key="1">
    <citation type="submission" date="2016-04" db="EMBL/GenBank/DDBJ databases">
        <title>The genome of Intoshia linei affirms orthonectids as highly simplified spiralians.</title>
        <authorList>
            <person name="Mikhailov K.V."/>
            <person name="Slusarev G.S."/>
            <person name="Nikitin M.A."/>
            <person name="Logacheva M.D."/>
            <person name="Penin A."/>
            <person name="Aleoshin V."/>
            <person name="Panchin Y.V."/>
        </authorList>
    </citation>
    <scope>NUCLEOTIDE SEQUENCE [LARGE SCALE GENOMIC DNA]</scope>
    <source>
        <strain evidence="5">Intl2013</strain>
        <tissue evidence="5">Whole animal</tissue>
    </source>
</reference>
<dbReference type="SMART" id="SM01050">
    <property type="entry name" value="CactinC_cactus"/>
    <property type="match status" value="1"/>
</dbReference>
<name>A0A177AVY8_9BILA</name>
<dbReference type="Pfam" id="PF09732">
    <property type="entry name" value="CactinC_cactus"/>
    <property type="match status" value="1"/>
</dbReference>
<dbReference type="InterPro" id="IPR018816">
    <property type="entry name" value="Cactin_central"/>
</dbReference>
<keyword evidence="6" id="KW-1185">Reference proteome</keyword>
<feature type="domain" description="Splicing factor Cactin C-terminal" evidence="3">
    <location>
        <begin position="182"/>
        <end position="303"/>
    </location>
</feature>
<evidence type="ECO:0000313" key="5">
    <source>
        <dbReference type="EMBL" id="OAF66145.1"/>
    </source>
</evidence>